<dbReference type="Pfam" id="PF08100">
    <property type="entry name" value="Dimerisation"/>
    <property type="match status" value="1"/>
</dbReference>
<feature type="domain" description="O-methyltransferase C-terminal" evidence="5">
    <location>
        <begin position="133"/>
        <end position="337"/>
    </location>
</feature>
<dbReference type="SUPFAM" id="SSF53335">
    <property type="entry name" value="S-adenosyl-L-methionine-dependent methyltransferases"/>
    <property type="match status" value="1"/>
</dbReference>
<protein>
    <recommendedName>
        <fullName evidence="9">O-methyltransferase domain-containing protein</fullName>
    </recommendedName>
</protein>
<dbReference type="InterPro" id="IPR016461">
    <property type="entry name" value="COMT-like"/>
</dbReference>
<dbReference type="InterPro" id="IPR029063">
    <property type="entry name" value="SAM-dependent_MTases_sf"/>
</dbReference>
<dbReference type="PROSITE" id="PS51683">
    <property type="entry name" value="SAM_OMT_II"/>
    <property type="match status" value="1"/>
</dbReference>
<evidence type="ECO:0000313" key="8">
    <source>
        <dbReference type="Proteomes" id="UP000324897"/>
    </source>
</evidence>
<evidence type="ECO:0000313" key="7">
    <source>
        <dbReference type="EMBL" id="TVU11058.1"/>
    </source>
</evidence>
<dbReference type="GO" id="GO:0046983">
    <property type="term" value="F:protein dimerization activity"/>
    <property type="evidence" value="ECO:0007669"/>
    <property type="project" value="InterPro"/>
</dbReference>
<dbReference type="InterPro" id="IPR001077">
    <property type="entry name" value="COMT_C"/>
</dbReference>
<evidence type="ECO:0008006" key="9">
    <source>
        <dbReference type="Google" id="ProtNLM"/>
    </source>
</evidence>
<comment type="caution">
    <text evidence="7">The sequence shown here is derived from an EMBL/GenBank/DDBJ whole genome shotgun (WGS) entry which is preliminary data.</text>
</comment>
<reference evidence="7 8" key="1">
    <citation type="journal article" date="2019" name="Sci. Rep.">
        <title>A high-quality genome of Eragrostis curvula grass provides insights into Poaceae evolution and supports new strategies to enhance forage quality.</title>
        <authorList>
            <person name="Carballo J."/>
            <person name="Santos B.A.C.M."/>
            <person name="Zappacosta D."/>
            <person name="Garbus I."/>
            <person name="Selva J.P."/>
            <person name="Gallo C.A."/>
            <person name="Diaz A."/>
            <person name="Albertini E."/>
            <person name="Caccamo M."/>
            <person name="Echenique V."/>
        </authorList>
    </citation>
    <scope>NUCLEOTIDE SEQUENCE [LARGE SCALE GENOMIC DNA]</scope>
    <source>
        <strain evidence="8">cv. Victoria</strain>
        <tissue evidence="7">Leaf</tissue>
    </source>
</reference>
<keyword evidence="1" id="KW-0489">Methyltransferase</keyword>
<dbReference type="Gene3D" id="1.10.10.10">
    <property type="entry name" value="Winged helix-like DNA-binding domain superfamily/Winged helix DNA-binding domain"/>
    <property type="match status" value="1"/>
</dbReference>
<dbReference type="InterPro" id="IPR036388">
    <property type="entry name" value="WH-like_DNA-bd_sf"/>
</dbReference>
<evidence type="ECO:0000256" key="2">
    <source>
        <dbReference type="ARBA" id="ARBA00022679"/>
    </source>
</evidence>
<organism evidence="7 8">
    <name type="scientific">Eragrostis curvula</name>
    <name type="common">weeping love grass</name>
    <dbReference type="NCBI Taxonomy" id="38414"/>
    <lineage>
        <taxon>Eukaryota</taxon>
        <taxon>Viridiplantae</taxon>
        <taxon>Streptophyta</taxon>
        <taxon>Embryophyta</taxon>
        <taxon>Tracheophyta</taxon>
        <taxon>Spermatophyta</taxon>
        <taxon>Magnoliopsida</taxon>
        <taxon>Liliopsida</taxon>
        <taxon>Poales</taxon>
        <taxon>Poaceae</taxon>
        <taxon>PACMAD clade</taxon>
        <taxon>Chloridoideae</taxon>
        <taxon>Eragrostideae</taxon>
        <taxon>Eragrostidinae</taxon>
        <taxon>Eragrostis</taxon>
    </lineage>
</organism>
<feature type="domain" description="O-methyltransferase dimerisation" evidence="6">
    <location>
        <begin position="21"/>
        <end position="110"/>
    </location>
</feature>
<feature type="active site" description="Proton acceptor" evidence="4">
    <location>
        <position position="262"/>
    </location>
</feature>
<evidence type="ECO:0000256" key="1">
    <source>
        <dbReference type="ARBA" id="ARBA00022603"/>
    </source>
</evidence>
<dbReference type="PIRSF" id="PIRSF005739">
    <property type="entry name" value="O-mtase"/>
    <property type="match status" value="1"/>
</dbReference>
<dbReference type="PANTHER" id="PTHR11746">
    <property type="entry name" value="O-METHYLTRANSFERASE"/>
    <property type="match status" value="1"/>
</dbReference>
<dbReference type="EMBL" id="RWGY01000039">
    <property type="protein sequence ID" value="TVU11058.1"/>
    <property type="molecule type" value="Genomic_DNA"/>
</dbReference>
<proteinExistence type="predicted"/>
<keyword evidence="8" id="KW-1185">Reference proteome</keyword>
<dbReference type="AlphaFoldDB" id="A0A5J9TJI3"/>
<keyword evidence="2" id="KW-0808">Transferase</keyword>
<dbReference type="GO" id="GO:0008171">
    <property type="term" value="F:O-methyltransferase activity"/>
    <property type="evidence" value="ECO:0007669"/>
    <property type="project" value="InterPro"/>
</dbReference>
<evidence type="ECO:0000259" key="6">
    <source>
        <dbReference type="Pfam" id="PF08100"/>
    </source>
</evidence>
<feature type="non-terminal residue" evidence="7">
    <location>
        <position position="1"/>
    </location>
</feature>
<gene>
    <name evidence="7" type="ORF">EJB05_44620</name>
</gene>
<accession>A0A5J9TJI3</accession>
<sequence length="349" mass="38221">MASHNNGIASNDDETCLHALNLLGGFAVPFTIKAVIELGIIDQLLTAESAMTAEKLAVRLPCPAKAVAMVDRMLRFLASHNVVRCATEVGPDGKTCRSYAAAPVCKWFARNQEEESVLPLGLMVLDKTFLESWYYIKDAVLEGAIPFDKAYGMPIFEYLGAKGSMSTLFQQAMTSHSVVLTKKLVALFHGFQDIEVLVDVGGGNGTTLQMIRNRYKNIRGINYDLPYVIAQAASIEGVEHVGGSMFDNIPHGNAVLLKWILHDWGDKECIKILKNCHAALPVNGKLIVLEYILPARPEPSIAAQGAFEFDLNMLVTFGGKERTEREFCKLAIEAGFSGESKATYIFAND</sequence>
<keyword evidence="3" id="KW-0949">S-adenosyl-L-methionine</keyword>
<dbReference type="FunFam" id="1.10.10.10:FF:000357">
    <property type="entry name" value="Caffeic acid 3-O-methyltransferase"/>
    <property type="match status" value="1"/>
</dbReference>
<dbReference type="Pfam" id="PF00891">
    <property type="entry name" value="Methyltransf_2"/>
    <property type="match status" value="1"/>
</dbReference>
<evidence type="ECO:0000259" key="5">
    <source>
        <dbReference type="Pfam" id="PF00891"/>
    </source>
</evidence>
<dbReference type="Gramene" id="TVU11058">
    <property type="protein sequence ID" value="TVU11058"/>
    <property type="gene ID" value="EJB05_44620"/>
</dbReference>
<dbReference type="OrthoDB" id="1606438at2759"/>
<dbReference type="Proteomes" id="UP000324897">
    <property type="component" value="Chromosome 3"/>
</dbReference>
<dbReference type="InterPro" id="IPR036390">
    <property type="entry name" value="WH_DNA-bd_sf"/>
</dbReference>
<evidence type="ECO:0000256" key="3">
    <source>
        <dbReference type="ARBA" id="ARBA00022691"/>
    </source>
</evidence>
<dbReference type="SUPFAM" id="SSF46785">
    <property type="entry name" value="Winged helix' DNA-binding domain"/>
    <property type="match status" value="1"/>
</dbReference>
<dbReference type="InterPro" id="IPR012967">
    <property type="entry name" value="COMT_dimerisation"/>
</dbReference>
<dbReference type="GO" id="GO:0032259">
    <property type="term" value="P:methylation"/>
    <property type="evidence" value="ECO:0007669"/>
    <property type="project" value="UniProtKB-KW"/>
</dbReference>
<evidence type="ECO:0000256" key="4">
    <source>
        <dbReference type="PIRSR" id="PIRSR005739-1"/>
    </source>
</evidence>
<dbReference type="Gene3D" id="3.40.50.150">
    <property type="entry name" value="Vaccinia Virus protein VP39"/>
    <property type="match status" value="1"/>
</dbReference>
<name>A0A5J9TJI3_9POAL</name>